<keyword evidence="1" id="KW-0472">Membrane</keyword>
<organism evidence="2 3">
    <name type="scientific">Deinococcus puniceus</name>
    <dbReference type="NCBI Taxonomy" id="1182568"/>
    <lineage>
        <taxon>Bacteria</taxon>
        <taxon>Thermotogati</taxon>
        <taxon>Deinococcota</taxon>
        <taxon>Deinococci</taxon>
        <taxon>Deinococcales</taxon>
        <taxon>Deinococcaceae</taxon>
        <taxon>Deinococcus</taxon>
    </lineage>
</organism>
<dbReference type="Proteomes" id="UP000077363">
    <property type="component" value="Chromosome"/>
</dbReference>
<dbReference type="EMBL" id="CP011387">
    <property type="protein sequence ID" value="ANE44437.1"/>
    <property type="molecule type" value="Genomic_DNA"/>
</dbReference>
<keyword evidence="1" id="KW-0812">Transmembrane</keyword>
<dbReference type="AlphaFoldDB" id="A0A172TBY9"/>
<feature type="transmembrane region" description="Helical" evidence="1">
    <location>
        <begin position="77"/>
        <end position="97"/>
    </location>
</feature>
<name>A0A172TBY9_9DEIO</name>
<dbReference type="STRING" id="1182568.SU48_12440"/>
<proteinExistence type="predicted"/>
<dbReference type="KEGG" id="dpu:SU48_12440"/>
<accession>A0A172TBY9</accession>
<dbReference type="OrthoDB" id="73875at2"/>
<reference evidence="2 3" key="1">
    <citation type="submission" date="2015-01" db="EMBL/GenBank/DDBJ databases">
        <title>Deinococcus puniceus/DY1/ whole genome sequencing.</title>
        <authorList>
            <person name="Kim M.K."/>
            <person name="Srinivasan S."/>
            <person name="Lee J.-J."/>
        </authorList>
    </citation>
    <scope>NUCLEOTIDE SEQUENCE [LARGE SCALE GENOMIC DNA]</scope>
    <source>
        <strain evidence="2 3">DY1</strain>
    </source>
</reference>
<sequence length="200" mass="23184">MTSKMTLNSWLYLALSDLPQPVQLRLETEYRAHLLDSDTPDDVRGVLGDPAEVNAQLSKLYGSAELWSKWQQPQRNWTLFVHIFLAGMTLLGGWRVWHSEGENMGQLLGPLMVLLFSGVIWGWTSRLPLAKRQLLRSTWTVSAIYVAQWLSWMMEWWIGQGTPDMPMTIVYPLICLVYFRGTLRNYLRLDRTLRLVGTRN</sequence>
<evidence type="ECO:0000256" key="1">
    <source>
        <dbReference type="SAM" id="Phobius"/>
    </source>
</evidence>
<feature type="transmembrane region" description="Helical" evidence="1">
    <location>
        <begin position="103"/>
        <end position="122"/>
    </location>
</feature>
<protein>
    <submittedName>
        <fullName evidence="2">Uncharacterized protein</fullName>
    </submittedName>
</protein>
<gene>
    <name evidence="2" type="ORF">SU48_12440</name>
</gene>
<dbReference type="PATRIC" id="fig|1182568.3.peg.2571"/>
<evidence type="ECO:0000313" key="2">
    <source>
        <dbReference type="EMBL" id="ANE44437.1"/>
    </source>
</evidence>
<feature type="transmembrane region" description="Helical" evidence="1">
    <location>
        <begin position="165"/>
        <end position="183"/>
    </location>
</feature>
<evidence type="ECO:0000313" key="3">
    <source>
        <dbReference type="Proteomes" id="UP000077363"/>
    </source>
</evidence>
<dbReference type="RefSeq" id="WP_064015518.1">
    <property type="nucleotide sequence ID" value="NZ_CP011387.1"/>
</dbReference>
<keyword evidence="1" id="KW-1133">Transmembrane helix</keyword>
<keyword evidence="3" id="KW-1185">Reference proteome</keyword>
<feature type="transmembrane region" description="Helical" evidence="1">
    <location>
        <begin position="134"/>
        <end position="153"/>
    </location>
</feature>